<dbReference type="GO" id="GO:0005886">
    <property type="term" value="C:plasma membrane"/>
    <property type="evidence" value="ECO:0007669"/>
    <property type="project" value="InterPro"/>
</dbReference>
<feature type="compositionally biased region" description="Basic and acidic residues" evidence="1">
    <location>
        <begin position="240"/>
        <end position="249"/>
    </location>
</feature>
<evidence type="ECO:0000313" key="4">
    <source>
        <dbReference type="Proteomes" id="UP000285084"/>
    </source>
</evidence>
<proteinExistence type="predicted"/>
<sequence>MAKNAPLGLAGLVLLAVSLLFLWFIILSGLTSTTPFDKTYFLRADTGGISGAREVTQWNFFYICGAGNNDCDGARAAPVIGRAWDSNPRNAPSSLVGSRAGDTTSNKQFFLWRFGWVFILITLFFETLAFFTGFIACCGRLGAGISSIMSMFALFCSSVAMSLMTATWVLARNAFHHDGRSASIGRYAFGFAWASWATLFIATILFCLGMRGDKSSSGGYSGRSWRRRRSVRSSHGGGYEGRRVKDDYS</sequence>
<dbReference type="VEuPathDB" id="FungiDB:FOMG_11219"/>
<feature type="region of interest" description="Disordered" evidence="1">
    <location>
        <begin position="214"/>
        <end position="249"/>
    </location>
</feature>
<feature type="transmembrane region" description="Helical" evidence="2">
    <location>
        <begin position="114"/>
        <end position="139"/>
    </location>
</feature>
<dbReference type="GO" id="GO:0030866">
    <property type="term" value="P:cortical actin cytoskeleton organization"/>
    <property type="evidence" value="ECO:0007669"/>
    <property type="project" value="TreeGrafter"/>
</dbReference>
<feature type="transmembrane region" description="Helical" evidence="2">
    <location>
        <begin position="7"/>
        <end position="26"/>
    </location>
</feature>
<gene>
    <name evidence="3" type="ORF">BFJ69_g9029</name>
</gene>
<dbReference type="VEuPathDB" id="FungiDB:FOIG_02100"/>
<dbReference type="VEuPathDB" id="FungiDB:FOXG_03106"/>
<dbReference type="PANTHER" id="PTHR36414">
    <property type="entry name" value="PROTEIN SUR7"/>
    <property type="match status" value="1"/>
</dbReference>
<dbReference type="VEuPathDB" id="FungiDB:FOC1_g10014904"/>
<dbReference type="GO" id="GO:0006897">
    <property type="term" value="P:endocytosis"/>
    <property type="evidence" value="ECO:0007669"/>
    <property type="project" value="TreeGrafter"/>
</dbReference>
<name>A0A420N0G6_FUSOX</name>
<keyword evidence="2" id="KW-1133">Transmembrane helix</keyword>
<evidence type="ECO:0000256" key="1">
    <source>
        <dbReference type="SAM" id="MobiDB-lite"/>
    </source>
</evidence>
<dbReference type="GO" id="GO:0031505">
    <property type="term" value="P:fungal-type cell wall organization"/>
    <property type="evidence" value="ECO:0007669"/>
    <property type="project" value="TreeGrafter"/>
</dbReference>
<keyword evidence="2" id="KW-0472">Membrane</keyword>
<accession>A0A420N0G6</accession>
<dbReference type="GO" id="GO:0045121">
    <property type="term" value="C:membrane raft"/>
    <property type="evidence" value="ECO:0007669"/>
    <property type="project" value="TreeGrafter"/>
</dbReference>
<keyword evidence="2" id="KW-0812">Transmembrane</keyword>
<dbReference type="GO" id="GO:0005938">
    <property type="term" value="C:cell cortex"/>
    <property type="evidence" value="ECO:0007669"/>
    <property type="project" value="TreeGrafter"/>
</dbReference>
<dbReference type="VEuPathDB" id="FungiDB:HZS61_015220"/>
<dbReference type="PANTHER" id="PTHR36414:SF1">
    <property type="entry name" value="PROTEIN SUR7"/>
    <property type="match status" value="1"/>
</dbReference>
<dbReference type="Proteomes" id="UP000285084">
    <property type="component" value="Unassembled WGS sequence"/>
</dbReference>
<dbReference type="Pfam" id="PF06687">
    <property type="entry name" value="SUR7"/>
    <property type="match status" value="1"/>
</dbReference>
<evidence type="ECO:0000256" key="2">
    <source>
        <dbReference type="SAM" id="Phobius"/>
    </source>
</evidence>
<evidence type="ECO:0008006" key="5">
    <source>
        <dbReference type="Google" id="ProtNLM"/>
    </source>
</evidence>
<dbReference type="InterPro" id="IPR009571">
    <property type="entry name" value="SUR7/Rim9-like_fungi"/>
</dbReference>
<dbReference type="EMBL" id="MRCX01000080">
    <property type="protein sequence ID" value="RKK73735.1"/>
    <property type="molecule type" value="Genomic_DNA"/>
</dbReference>
<organism evidence="3 4">
    <name type="scientific">Fusarium oxysporum</name>
    <name type="common">Fusarium vascular wilt</name>
    <dbReference type="NCBI Taxonomy" id="5507"/>
    <lineage>
        <taxon>Eukaryota</taxon>
        <taxon>Fungi</taxon>
        <taxon>Dikarya</taxon>
        <taxon>Ascomycota</taxon>
        <taxon>Pezizomycotina</taxon>
        <taxon>Sordariomycetes</taxon>
        <taxon>Hypocreomycetidae</taxon>
        <taxon>Hypocreales</taxon>
        <taxon>Nectriaceae</taxon>
        <taxon>Fusarium</taxon>
        <taxon>Fusarium oxysporum species complex</taxon>
    </lineage>
</organism>
<reference evidence="3 4" key="1">
    <citation type="journal article" date="2018" name="Sci. Rep.">
        <title>Characterisation of pathogen-specific regions and novel effector candidates in Fusarium oxysporum f. sp. cepae.</title>
        <authorList>
            <person name="Armitage A.D."/>
            <person name="Taylor A."/>
            <person name="Sobczyk M.K."/>
            <person name="Baxter L."/>
            <person name="Greenfield B.P."/>
            <person name="Bates H.J."/>
            <person name="Wilson F."/>
            <person name="Jackson A.C."/>
            <person name="Ott S."/>
            <person name="Harrison R.J."/>
            <person name="Clarkson J.P."/>
        </authorList>
    </citation>
    <scope>NUCLEOTIDE SEQUENCE [LARGE SCALE GENOMIC DNA]</scope>
    <source>
        <strain evidence="3 4">Fo_A13</strain>
    </source>
</reference>
<dbReference type="VEuPathDB" id="FungiDB:FOZG_08981"/>
<feature type="transmembrane region" description="Helical" evidence="2">
    <location>
        <begin position="191"/>
        <end position="210"/>
    </location>
</feature>
<evidence type="ECO:0000313" key="3">
    <source>
        <dbReference type="EMBL" id="RKK73735.1"/>
    </source>
</evidence>
<protein>
    <recommendedName>
        <fullName evidence="5">Protein SUR7</fullName>
    </recommendedName>
</protein>
<dbReference type="GO" id="GO:0032185">
    <property type="term" value="P:septin cytoskeleton organization"/>
    <property type="evidence" value="ECO:0007669"/>
    <property type="project" value="TreeGrafter"/>
</dbReference>
<dbReference type="AlphaFoldDB" id="A0A420N0G6"/>
<comment type="caution">
    <text evidence="3">The sequence shown here is derived from an EMBL/GenBank/DDBJ whole genome shotgun (WGS) entry which is preliminary data.</text>
</comment>
<feature type="transmembrane region" description="Helical" evidence="2">
    <location>
        <begin position="151"/>
        <end position="171"/>
    </location>
</feature>